<dbReference type="InterPro" id="IPR004827">
    <property type="entry name" value="bZIP"/>
</dbReference>
<feature type="compositionally biased region" description="Low complexity" evidence="8">
    <location>
        <begin position="244"/>
        <end position="262"/>
    </location>
</feature>
<dbReference type="InterPro" id="IPR046347">
    <property type="entry name" value="bZIP_sf"/>
</dbReference>
<comment type="subcellular location">
    <subcellularLocation>
        <location evidence="1">Nucleus</location>
    </subcellularLocation>
</comment>
<evidence type="ECO:0000256" key="4">
    <source>
        <dbReference type="ARBA" id="ARBA00023125"/>
    </source>
</evidence>
<dbReference type="EMBL" id="VTPC01006414">
    <property type="protein sequence ID" value="KAF2894925.1"/>
    <property type="molecule type" value="Genomic_DNA"/>
</dbReference>
<dbReference type="SMART" id="SM00338">
    <property type="entry name" value="BRLZ"/>
    <property type="match status" value="1"/>
</dbReference>
<proteinExistence type="inferred from homology"/>
<name>A0A8K0D5D8_IGNLU</name>
<evidence type="ECO:0000256" key="2">
    <source>
        <dbReference type="ARBA" id="ARBA00007163"/>
    </source>
</evidence>
<evidence type="ECO:0000256" key="8">
    <source>
        <dbReference type="SAM" id="MobiDB-lite"/>
    </source>
</evidence>
<dbReference type="PROSITE" id="PS50217">
    <property type="entry name" value="BZIP"/>
    <property type="match status" value="1"/>
</dbReference>
<dbReference type="PANTHER" id="PTHR13044:SF14">
    <property type="entry name" value="CRYPTOCEPHAL, ISOFORM A"/>
    <property type="match status" value="1"/>
</dbReference>
<keyword evidence="11" id="KW-1185">Reference proteome</keyword>
<evidence type="ECO:0000256" key="5">
    <source>
        <dbReference type="ARBA" id="ARBA00023163"/>
    </source>
</evidence>
<accession>A0A8K0D5D8</accession>
<keyword evidence="6" id="KW-0539">Nucleus</keyword>
<dbReference type="Proteomes" id="UP000801492">
    <property type="component" value="Unassembled WGS sequence"/>
</dbReference>
<protein>
    <recommendedName>
        <fullName evidence="9">BZIP domain-containing protein</fullName>
    </recommendedName>
</protein>
<dbReference type="GO" id="GO:0000977">
    <property type="term" value="F:RNA polymerase II transcription regulatory region sequence-specific DNA binding"/>
    <property type="evidence" value="ECO:0007669"/>
    <property type="project" value="TreeGrafter"/>
</dbReference>
<feature type="compositionally biased region" description="Basic and acidic residues" evidence="8">
    <location>
        <begin position="301"/>
        <end position="313"/>
    </location>
</feature>
<evidence type="ECO:0000256" key="1">
    <source>
        <dbReference type="ARBA" id="ARBA00004123"/>
    </source>
</evidence>
<gene>
    <name evidence="10" type="ORF">ILUMI_11247</name>
</gene>
<dbReference type="PANTHER" id="PTHR13044">
    <property type="entry name" value="ACTIVATING TRANSCRIPTION FACTOR ATF 4/5"/>
    <property type="match status" value="1"/>
</dbReference>
<evidence type="ECO:0000256" key="3">
    <source>
        <dbReference type="ARBA" id="ARBA00023015"/>
    </source>
</evidence>
<keyword evidence="5" id="KW-0804">Transcription</keyword>
<dbReference type="Pfam" id="PF00170">
    <property type="entry name" value="bZIP_1"/>
    <property type="match status" value="1"/>
</dbReference>
<dbReference type="GO" id="GO:0005634">
    <property type="term" value="C:nucleus"/>
    <property type="evidence" value="ECO:0007669"/>
    <property type="project" value="UniProtKB-SubCell"/>
</dbReference>
<feature type="domain" description="BZIP" evidence="9">
    <location>
        <begin position="303"/>
        <end position="366"/>
    </location>
</feature>
<evidence type="ECO:0000313" key="11">
    <source>
        <dbReference type="Proteomes" id="UP000801492"/>
    </source>
</evidence>
<keyword evidence="4" id="KW-0238">DNA-binding</keyword>
<reference evidence="10" key="1">
    <citation type="submission" date="2019-08" db="EMBL/GenBank/DDBJ databases">
        <title>The genome of the North American firefly Photinus pyralis.</title>
        <authorList>
            <consortium name="Photinus pyralis genome working group"/>
            <person name="Fallon T.R."/>
            <person name="Sander Lower S.E."/>
            <person name="Weng J.-K."/>
        </authorList>
    </citation>
    <scope>NUCLEOTIDE SEQUENCE</scope>
    <source>
        <strain evidence="10">TRF0915ILg1</strain>
        <tissue evidence="10">Whole body</tissue>
    </source>
</reference>
<dbReference type="PROSITE" id="PS00036">
    <property type="entry name" value="BZIP_BASIC"/>
    <property type="match status" value="1"/>
</dbReference>
<dbReference type="CDD" id="cd14692">
    <property type="entry name" value="bZIP_ATF4"/>
    <property type="match status" value="1"/>
</dbReference>
<evidence type="ECO:0000259" key="9">
    <source>
        <dbReference type="PROSITE" id="PS50217"/>
    </source>
</evidence>
<dbReference type="SUPFAM" id="SSF57959">
    <property type="entry name" value="Leucine zipper domain"/>
    <property type="match status" value="1"/>
</dbReference>
<dbReference type="FunFam" id="1.20.5.170:FF:000021">
    <property type="entry name" value="Cyclic AMP-dependent transcription factor ATF-4"/>
    <property type="match status" value="1"/>
</dbReference>
<comment type="similarity">
    <text evidence="2">Belongs to the bZIP family.</text>
</comment>
<evidence type="ECO:0000313" key="10">
    <source>
        <dbReference type="EMBL" id="KAF2894925.1"/>
    </source>
</evidence>
<comment type="caution">
    <text evidence="10">The sequence shown here is derived from an EMBL/GenBank/DDBJ whole genome shotgun (WGS) entry which is preliminary data.</text>
</comment>
<keyword evidence="3" id="KW-0805">Transcription regulation</keyword>
<feature type="region of interest" description="Disordered" evidence="8">
    <location>
        <begin position="243"/>
        <end position="320"/>
    </location>
</feature>
<dbReference type="OrthoDB" id="5847285at2759"/>
<dbReference type="GO" id="GO:0001228">
    <property type="term" value="F:DNA-binding transcription activator activity, RNA polymerase II-specific"/>
    <property type="evidence" value="ECO:0007669"/>
    <property type="project" value="TreeGrafter"/>
</dbReference>
<dbReference type="AlphaFoldDB" id="A0A8K0D5D8"/>
<evidence type="ECO:0000256" key="6">
    <source>
        <dbReference type="ARBA" id="ARBA00023242"/>
    </source>
</evidence>
<dbReference type="Gene3D" id="1.20.5.170">
    <property type="match status" value="1"/>
</dbReference>
<keyword evidence="7" id="KW-0175">Coiled coil</keyword>
<feature type="region of interest" description="Disordered" evidence="8">
    <location>
        <begin position="1"/>
        <end position="21"/>
    </location>
</feature>
<evidence type="ECO:0000256" key="7">
    <source>
        <dbReference type="SAM" id="Coils"/>
    </source>
</evidence>
<sequence length="374" mass="42524">MSSSLLWEWKQEPVSPLTNSEESLVSDDVALYGTTPEQTNLKVEIEFALCESKAEVASKLLEGLEQLEDLDEFIKDDLDEWIKDEPFSNWLEEKMLPMFEDVEPARSATIIPAKAEQQHPQQALVPDTQSLLQEFETVFDAVEMNHGTLTPPQSPPYQPLLTTLEPVSAQSVYPYPEKQQPQPVYQHSDPEKQLLNDVLGYSRVNVPLQMDYSPVVIPQTDVAHELAVVDELIRTRAEDMIQYPSSPCSNSSSSSSSNFGDCSSDDPEWIPETVETSPGFNDLVKQPTATRKRSKPYSRAPTEDKKSRKKEQNKNAATRYRMKKKAEVEEILEEERLLSKDNDNLESKITDLQREIKYLKGLMRDLFKAKGLIN</sequence>
<feature type="coiled-coil region" evidence="7">
    <location>
        <begin position="328"/>
        <end position="362"/>
    </location>
</feature>
<organism evidence="10 11">
    <name type="scientific">Ignelater luminosus</name>
    <name type="common">Cucubano</name>
    <name type="synonym">Pyrophorus luminosus</name>
    <dbReference type="NCBI Taxonomy" id="2038154"/>
    <lineage>
        <taxon>Eukaryota</taxon>
        <taxon>Metazoa</taxon>
        <taxon>Ecdysozoa</taxon>
        <taxon>Arthropoda</taxon>
        <taxon>Hexapoda</taxon>
        <taxon>Insecta</taxon>
        <taxon>Pterygota</taxon>
        <taxon>Neoptera</taxon>
        <taxon>Endopterygota</taxon>
        <taxon>Coleoptera</taxon>
        <taxon>Polyphaga</taxon>
        <taxon>Elateriformia</taxon>
        <taxon>Elateroidea</taxon>
        <taxon>Elateridae</taxon>
        <taxon>Agrypninae</taxon>
        <taxon>Pyrophorini</taxon>
        <taxon>Ignelater</taxon>
    </lineage>
</organism>